<comment type="caution">
    <text evidence="2">The sequence shown here is derived from an EMBL/GenBank/DDBJ whole genome shotgun (WGS) entry which is preliminary data.</text>
</comment>
<reference evidence="2 3" key="1">
    <citation type="journal article" date="2024" name="BMC Genomics">
        <title>Genome assembly of redclaw crayfish (Cherax quadricarinatus) provides insights into its immune adaptation and hypoxia tolerance.</title>
        <authorList>
            <person name="Liu Z."/>
            <person name="Zheng J."/>
            <person name="Li H."/>
            <person name="Fang K."/>
            <person name="Wang S."/>
            <person name="He J."/>
            <person name="Zhou D."/>
            <person name="Weng S."/>
            <person name="Chi M."/>
            <person name="Gu Z."/>
            <person name="He J."/>
            <person name="Li F."/>
            <person name="Wang M."/>
        </authorList>
    </citation>
    <scope>NUCLEOTIDE SEQUENCE [LARGE SCALE GENOMIC DNA]</scope>
    <source>
        <strain evidence="2">ZL_2023a</strain>
    </source>
</reference>
<accession>A0AAW0WE01</accession>
<feature type="compositionally biased region" description="Basic and acidic residues" evidence="1">
    <location>
        <begin position="101"/>
        <end position="110"/>
    </location>
</feature>
<evidence type="ECO:0000313" key="3">
    <source>
        <dbReference type="Proteomes" id="UP001445076"/>
    </source>
</evidence>
<feature type="region of interest" description="Disordered" evidence="1">
    <location>
        <begin position="1"/>
        <end position="38"/>
    </location>
</feature>
<dbReference type="AlphaFoldDB" id="A0AAW0WE01"/>
<name>A0AAW0WE01_CHEQU</name>
<evidence type="ECO:0000313" key="2">
    <source>
        <dbReference type="EMBL" id="KAK8730440.1"/>
    </source>
</evidence>
<sequence length="110" mass="12312">RSSTLTIIHSLSSEDSEEKEDHVSHNSSPSPESRPDNIKKVRLGGEAESITSSPLFQQLLNNSDLEVSDLESSLKLRREFQQPLQETCKGSKAPPEPSRLLQEHRPPLLQ</sequence>
<feature type="region of interest" description="Disordered" evidence="1">
    <location>
        <begin position="82"/>
        <end position="110"/>
    </location>
</feature>
<gene>
    <name evidence="2" type="ORF">OTU49_008008</name>
</gene>
<dbReference type="EMBL" id="JARKIK010000064">
    <property type="protein sequence ID" value="KAK8730440.1"/>
    <property type="molecule type" value="Genomic_DNA"/>
</dbReference>
<feature type="compositionally biased region" description="Low complexity" evidence="1">
    <location>
        <begin position="1"/>
        <end position="13"/>
    </location>
</feature>
<protein>
    <submittedName>
        <fullName evidence="2">Uncharacterized protein</fullName>
    </submittedName>
</protein>
<evidence type="ECO:0000256" key="1">
    <source>
        <dbReference type="SAM" id="MobiDB-lite"/>
    </source>
</evidence>
<dbReference type="Proteomes" id="UP001445076">
    <property type="component" value="Unassembled WGS sequence"/>
</dbReference>
<feature type="non-terminal residue" evidence="2">
    <location>
        <position position="1"/>
    </location>
</feature>
<feature type="non-terminal residue" evidence="2">
    <location>
        <position position="110"/>
    </location>
</feature>
<organism evidence="2 3">
    <name type="scientific">Cherax quadricarinatus</name>
    <name type="common">Australian red claw crayfish</name>
    <dbReference type="NCBI Taxonomy" id="27406"/>
    <lineage>
        <taxon>Eukaryota</taxon>
        <taxon>Metazoa</taxon>
        <taxon>Ecdysozoa</taxon>
        <taxon>Arthropoda</taxon>
        <taxon>Crustacea</taxon>
        <taxon>Multicrustacea</taxon>
        <taxon>Malacostraca</taxon>
        <taxon>Eumalacostraca</taxon>
        <taxon>Eucarida</taxon>
        <taxon>Decapoda</taxon>
        <taxon>Pleocyemata</taxon>
        <taxon>Astacidea</taxon>
        <taxon>Parastacoidea</taxon>
        <taxon>Parastacidae</taxon>
        <taxon>Cherax</taxon>
    </lineage>
</organism>
<keyword evidence="3" id="KW-1185">Reference proteome</keyword>
<proteinExistence type="predicted"/>